<keyword evidence="1" id="KW-0812">Transmembrane</keyword>
<feature type="transmembrane region" description="Helical" evidence="1">
    <location>
        <begin position="18"/>
        <end position="37"/>
    </location>
</feature>
<keyword evidence="3" id="KW-1185">Reference proteome</keyword>
<evidence type="ECO:0000256" key="1">
    <source>
        <dbReference type="SAM" id="Phobius"/>
    </source>
</evidence>
<feature type="transmembrane region" description="Helical" evidence="1">
    <location>
        <begin position="43"/>
        <end position="65"/>
    </location>
</feature>
<protein>
    <submittedName>
        <fullName evidence="2">Uncharacterized protein</fullName>
    </submittedName>
</protein>
<sequence>MIGYAHLSREQLIESKDVICYLLLIFFSFLSIVFNYMSSSFTFLTLSLLISQIWTSACTLFSIYLTVGQKYEVLPIAFRRASTIIVLHVLGVLLTLAISIGVLINEPPDEGKTKLSACFGILVSFMLFFKLLMHSVQSGKTVINF</sequence>
<keyword evidence="1" id="KW-0472">Membrane</keyword>
<evidence type="ECO:0000313" key="2">
    <source>
        <dbReference type="EMBL" id="KII71749.1"/>
    </source>
</evidence>
<dbReference type="AlphaFoldDB" id="A0A0C2J1L5"/>
<proteinExistence type="predicted"/>
<reference evidence="2 3" key="1">
    <citation type="journal article" date="2014" name="Genome Biol. Evol.">
        <title>The genome of the myxosporean Thelohanellus kitauei shows adaptations to nutrient acquisition within its fish host.</title>
        <authorList>
            <person name="Yang Y."/>
            <person name="Xiong J."/>
            <person name="Zhou Z."/>
            <person name="Huo F."/>
            <person name="Miao W."/>
            <person name="Ran C."/>
            <person name="Liu Y."/>
            <person name="Zhang J."/>
            <person name="Feng J."/>
            <person name="Wang M."/>
            <person name="Wang M."/>
            <person name="Wang L."/>
            <person name="Yao B."/>
        </authorList>
    </citation>
    <scope>NUCLEOTIDE SEQUENCE [LARGE SCALE GENOMIC DNA]</scope>
    <source>
        <strain evidence="2">Wuqing</strain>
    </source>
</reference>
<evidence type="ECO:0000313" key="3">
    <source>
        <dbReference type="Proteomes" id="UP000031668"/>
    </source>
</evidence>
<feature type="transmembrane region" description="Helical" evidence="1">
    <location>
        <begin position="116"/>
        <end position="133"/>
    </location>
</feature>
<name>A0A0C2J1L5_THEKT</name>
<accession>A0A0C2J1L5</accession>
<organism evidence="2 3">
    <name type="scientific">Thelohanellus kitauei</name>
    <name type="common">Myxosporean</name>
    <dbReference type="NCBI Taxonomy" id="669202"/>
    <lineage>
        <taxon>Eukaryota</taxon>
        <taxon>Metazoa</taxon>
        <taxon>Cnidaria</taxon>
        <taxon>Myxozoa</taxon>
        <taxon>Myxosporea</taxon>
        <taxon>Bivalvulida</taxon>
        <taxon>Platysporina</taxon>
        <taxon>Myxobolidae</taxon>
        <taxon>Thelohanellus</taxon>
    </lineage>
</organism>
<keyword evidence="1" id="KW-1133">Transmembrane helix</keyword>
<feature type="transmembrane region" description="Helical" evidence="1">
    <location>
        <begin position="85"/>
        <end position="104"/>
    </location>
</feature>
<dbReference type="Proteomes" id="UP000031668">
    <property type="component" value="Unassembled WGS sequence"/>
</dbReference>
<comment type="caution">
    <text evidence="2">The sequence shown here is derived from an EMBL/GenBank/DDBJ whole genome shotgun (WGS) entry which is preliminary data.</text>
</comment>
<dbReference type="EMBL" id="JWZT01001627">
    <property type="protein sequence ID" value="KII71749.1"/>
    <property type="molecule type" value="Genomic_DNA"/>
</dbReference>
<gene>
    <name evidence="2" type="ORF">RF11_07968</name>
</gene>